<dbReference type="Proteomes" id="UP000185192">
    <property type="component" value="Unassembled WGS sequence"/>
</dbReference>
<evidence type="ECO:0000313" key="6">
    <source>
        <dbReference type="EMBL" id="SIN61643.1"/>
    </source>
</evidence>
<dbReference type="GO" id="GO:0005829">
    <property type="term" value="C:cytosol"/>
    <property type="evidence" value="ECO:0007669"/>
    <property type="project" value="TreeGrafter"/>
</dbReference>
<evidence type="ECO:0000259" key="4">
    <source>
        <dbReference type="PROSITE" id="PS50042"/>
    </source>
</evidence>
<dbReference type="EMBL" id="FSQW01000001">
    <property type="protein sequence ID" value="SIN61643.1"/>
    <property type="molecule type" value="Genomic_DNA"/>
</dbReference>
<dbReference type="Gene3D" id="1.10.10.10">
    <property type="entry name" value="Winged helix-like DNA-binding domain superfamily/Winged helix DNA-binding domain"/>
    <property type="match status" value="1"/>
</dbReference>
<dbReference type="RefSeq" id="WP_084192485.1">
    <property type="nucleotide sequence ID" value="NZ_FSQW01000001.1"/>
</dbReference>
<dbReference type="SUPFAM" id="SSF46785">
    <property type="entry name" value="Winged helix' DNA-binding domain"/>
    <property type="match status" value="1"/>
</dbReference>
<feature type="domain" description="Cyclic nucleotide-binding" evidence="4">
    <location>
        <begin position="25"/>
        <end position="73"/>
    </location>
</feature>
<dbReference type="InterPro" id="IPR036390">
    <property type="entry name" value="WH_DNA-bd_sf"/>
</dbReference>
<dbReference type="GO" id="GO:0003700">
    <property type="term" value="F:DNA-binding transcription factor activity"/>
    <property type="evidence" value="ECO:0007669"/>
    <property type="project" value="InterPro"/>
</dbReference>
<dbReference type="InterPro" id="IPR018335">
    <property type="entry name" value="Tscrpt_reg_HTH_Crp-type_CS"/>
</dbReference>
<dbReference type="InterPro" id="IPR012318">
    <property type="entry name" value="HTH_CRP"/>
</dbReference>
<gene>
    <name evidence="6" type="ORF">SAMN02745824_0928</name>
</gene>
<evidence type="ECO:0000313" key="7">
    <source>
        <dbReference type="Proteomes" id="UP000185192"/>
    </source>
</evidence>
<dbReference type="Gene3D" id="2.60.120.10">
    <property type="entry name" value="Jelly Rolls"/>
    <property type="match status" value="1"/>
</dbReference>
<sequence length="238" mass="26438">MQSTLLPPRSNHGAKSHLRTTALRFRPGQLIFDEGQKATRWYEVVRGTVRTCRFHMDGNRHLTGFFFSGDVFGADYGYYGTAAEAVTEVTVRCYRVGDIISGRQPGPQLDETVSMLFRAMSTAQRYLFIMGHRTASEKLAAFLLCLQQQALDDQNIRLPMSRSDIADFLGLTIHTISRTFSELARQGLIKVNGRHSVAIANYSGLCRLAGEYQDSTAPVGCAEIHPRADQCLGDRTAA</sequence>
<dbReference type="AlphaFoldDB" id="A0A1N6CT12"/>
<evidence type="ECO:0000256" key="1">
    <source>
        <dbReference type="ARBA" id="ARBA00023015"/>
    </source>
</evidence>
<feature type="domain" description="HTH crp-type" evidence="5">
    <location>
        <begin position="133"/>
        <end position="203"/>
    </location>
</feature>
<dbReference type="PROSITE" id="PS00042">
    <property type="entry name" value="HTH_CRP_1"/>
    <property type="match status" value="1"/>
</dbReference>
<dbReference type="InterPro" id="IPR018490">
    <property type="entry name" value="cNMP-bd_dom_sf"/>
</dbReference>
<dbReference type="GO" id="GO:0003677">
    <property type="term" value="F:DNA binding"/>
    <property type="evidence" value="ECO:0007669"/>
    <property type="project" value="UniProtKB-KW"/>
</dbReference>
<evidence type="ECO:0000256" key="2">
    <source>
        <dbReference type="ARBA" id="ARBA00023125"/>
    </source>
</evidence>
<reference evidence="7" key="1">
    <citation type="submission" date="2016-11" db="EMBL/GenBank/DDBJ databases">
        <authorList>
            <person name="Varghese N."/>
            <person name="Submissions S."/>
        </authorList>
    </citation>
    <scope>NUCLEOTIDE SEQUENCE [LARGE SCALE GENOMIC DNA]</scope>
    <source>
        <strain evidence="7">DSM 22363</strain>
    </source>
</reference>
<dbReference type="InterPro" id="IPR014710">
    <property type="entry name" value="RmlC-like_jellyroll"/>
</dbReference>
<dbReference type="CDD" id="cd00092">
    <property type="entry name" value="HTH_CRP"/>
    <property type="match status" value="1"/>
</dbReference>
<dbReference type="Pfam" id="PF00027">
    <property type="entry name" value="cNMP_binding"/>
    <property type="match status" value="1"/>
</dbReference>
<dbReference type="Pfam" id="PF13545">
    <property type="entry name" value="HTH_Crp_2"/>
    <property type="match status" value="1"/>
</dbReference>
<dbReference type="InterPro" id="IPR036388">
    <property type="entry name" value="WH-like_DNA-bd_sf"/>
</dbReference>
<accession>A0A1N6CT12</accession>
<keyword evidence="2" id="KW-0238">DNA-binding</keyword>
<dbReference type="SMART" id="SM00419">
    <property type="entry name" value="HTH_CRP"/>
    <property type="match status" value="1"/>
</dbReference>
<keyword evidence="3" id="KW-0804">Transcription</keyword>
<dbReference type="InterPro" id="IPR000595">
    <property type="entry name" value="cNMP-bd_dom"/>
</dbReference>
<dbReference type="PROSITE" id="PS50042">
    <property type="entry name" value="CNMP_BINDING_3"/>
    <property type="match status" value="1"/>
</dbReference>
<dbReference type="SUPFAM" id="SSF51206">
    <property type="entry name" value="cAMP-binding domain-like"/>
    <property type="match status" value="1"/>
</dbReference>
<dbReference type="PRINTS" id="PR00034">
    <property type="entry name" value="HTHCRP"/>
</dbReference>
<dbReference type="CDD" id="cd00038">
    <property type="entry name" value="CAP_ED"/>
    <property type="match status" value="1"/>
</dbReference>
<dbReference type="PANTHER" id="PTHR24567:SF75">
    <property type="entry name" value="FUMARATE AND NITRATE REDUCTION REGULATORY PROTEIN"/>
    <property type="match status" value="1"/>
</dbReference>
<dbReference type="STRING" id="1123272.SAMN02745824_0928"/>
<evidence type="ECO:0000259" key="5">
    <source>
        <dbReference type="PROSITE" id="PS51063"/>
    </source>
</evidence>
<evidence type="ECO:0000256" key="3">
    <source>
        <dbReference type="ARBA" id="ARBA00023163"/>
    </source>
</evidence>
<dbReference type="FunFam" id="1.10.10.10:FF:000028">
    <property type="entry name" value="Fumarate/nitrate reduction transcriptional regulator Fnr"/>
    <property type="match status" value="1"/>
</dbReference>
<keyword evidence="7" id="KW-1185">Reference proteome</keyword>
<organism evidence="6 7">
    <name type="scientific">Parasphingorhabdus marina DSM 22363</name>
    <dbReference type="NCBI Taxonomy" id="1123272"/>
    <lineage>
        <taxon>Bacteria</taxon>
        <taxon>Pseudomonadati</taxon>
        <taxon>Pseudomonadota</taxon>
        <taxon>Alphaproteobacteria</taxon>
        <taxon>Sphingomonadales</taxon>
        <taxon>Sphingomonadaceae</taxon>
        <taxon>Parasphingorhabdus</taxon>
    </lineage>
</organism>
<dbReference type="InterPro" id="IPR050397">
    <property type="entry name" value="Env_Response_Regulators"/>
</dbReference>
<dbReference type="SMART" id="SM00100">
    <property type="entry name" value="cNMP"/>
    <property type="match status" value="1"/>
</dbReference>
<dbReference type="OrthoDB" id="667966at2"/>
<proteinExistence type="predicted"/>
<dbReference type="PANTHER" id="PTHR24567">
    <property type="entry name" value="CRP FAMILY TRANSCRIPTIONAL REGULATORY PROTEIN"/>
    <property type="match status" value="1"/>
</dbReference>
<protein>
    <submittedName>
        <fullName evidence="6">CRP/FNR family transcriptional regulator, nitrogen fixation regulation protein</fullName>
    </submittedName>
</protein>
<name>A0A1N6CT12_9SPHN</name>
<dbReference type="PROSITE" id="PS51063">
    <property type="entry name" value="HTH_CRP_2"/>
    <property type="match status" value="1"/>
</dbReference>
<keyword evidence="1" id="KW-0805">Transcription regulation</keyword>